<name>A0AAW1U893_9CUCU</name>
<keyword evidence="2" id="KW-1185">Reference proteome</keyword>
<dbReference type="AlphaFoldDB" id="A0AAW1U893"/>
<dbReference type="EMBL" id="JARQZJ010000038">
    <property type="protein sequence ID" value="KAK9876864.1"/>
    <property type="molecule type" value="Genomic_DNA"/>
</dbReference>
<dbReference type="Proteomes" id="UP001431783">
    <property type="component" value="Unassembled WGS sequence"/>
</dbReference>
<gene>
    <name evidence="1" type="ORF">WA026_015097</name>
</gene>
<accession>A0AAW1U893</accession>
<organism evidence="1 2">
    <name type="scientific">Henosepilachna vigintioctopunctata</name>
    <dbReference type="NCBI Taxonomy" id="420089"/>
    <lineage>
        <taxon>Eukaryota</taxon>
        <taxon>Metazoa</taxon>
        <taxon>Ecdysozoa</taxon>
        <taxon>Arthropoda</taxon>
        <taxon>Hexapoda</taxon>
        <taxon>Insecta</taxon>
        <taxon>Pterygota</taxon>
        <taxon>Neoptera</taxon>
        <taxon>Endopterygota</taxon>
        <taxon>Coleoptera</taxon>
        <taxon>Polyphaga</taxon>
        <taxon>Cucujiformia</taxon>
        <taxon>Coccinelloidea</taxon>
        <taxon>Coccinellidae</taxon>
        <taxon>Epilachninae</taxon>
        <taxon>Epilachnini</taxon>
        <taxon>Henosepilachna</taxon>
    </lineage>
</organism>
<evidence type="ECO:0008006" key="3">
    <source>
        <dbReference type="Google" id="ProtNLM"/>
    </source>
</evidence>
<evidence type="ECO:0000313" key="1">
    <source>
        <dbReference type="EMBL" id="KAK9876864.1"/>
    </source>
</evidence>
<proteinExistence type="predicted"/>
<sequence>MNAKKEAWETLRSDYCGVLGKQVTVGQHIKALNNVKFTAKKKTDVKVTENRKIKLKPWEKTFVELIEDDNQYSIKSRVIFQLTQVPGPQLSNRPVMTSEKFCRIQKLKGNKKN</sequence>
<protein>
    <recommendedName>
        <fullName evidence="3">Regulatory protein zeste</fullName>
    </recommendedName>
</protein>
<comment type="caution">
    <text evidence="1">The sequence shown here is derived from an EMBL/GenBank/DDBJ whole genome shotgun (WGS) entry which is preliminary data.</text>
</comment>
<reference evidence="1 2" key="1">
    <citation type="submission" date="2023-03" db="EMBL/GenBank/DDBJ databases">
        <title>Genome insight into feeding habits of ladybird beetles.</title>
        <authorList>
            <person name="Li H.-S."/>
            <person name="Huang Y.-H."/>
            <person name="Pang H."/>
        </authorList>
    </citation>
    <scope>NUCLEOTIDE SEQUENCE [LARGE SCALE GENOMIC DNA]</scope>
    <source>
        <strain evidence="1">SYSU_2023b</strain>
        <tissue evidence="1">Whole body</tissue>
    </source>
</reference>
<evidence type="ECO:0000313" key="2">
    <source>
        <dbReference type="Proteomes" id="UP001431783"/>
    </source>
</evidence>